<sequence>MMARWRQAISDERLRQAGWLVDEATRLSIAGRRDEAAETGERGLRMVRDVARWAPGEALPLLARATADQSWYLAGLGRHSAALELAEEALSLARAAHDVPLLARALIAAADRLLESGRAQESLARSRELIELPRLRSDTWLADGLATLSMSLAETGQHEEAYQISEQALRMWQTLAAEQPSLAVHSVYGRILLNHANRLYLIGRWTEAAETATQTIAFYREMPGVDGLVRLQKLALALGNCSIILSRIRRHDEASAMSTEAVAISRILVAAQSGHRAQLASGLRSHGGRLAALGQAEQSVEVLAEAVAIYRELAAEERSSYLSKLAEAVSDLATASDTENATALAEEAVDLRRELVAGNRAVHLPGLALSLSILADKQGAAGRLAAALQTGDESVRLIREAAEANRAGVLPRYAFLVQEQTERLDRAGRAAEALALGEEAIGVARQALGTHRAAGLGGLADALLAQARRLTAGPGRNKANKRRARELSRQADRLRTERNAMD</sequence>
<dbReference type="PANTHER" id="PTHR19959:SF119">
    <property type="entry name" value="FUNGAL LIPASE-LIKE DOMAIN-CONTAINING PROTEIN"/>
    <property type="match status" value="1"/>
</dbReference>
<name>A0ABT0Y575_9ACTN</name>
<dbReference type="Proteomes" id="UP001523216">
    <property type="component" value="Unassembled WGS sequence"/>
</dbReference>
<dbReference type="InterPro" id="IPR011990">
    <property type="entry name" value="TPR-like_helical_dom_sf"/>
</dbReference>
<feature type="region of interest" description="Disordered" evidence="1">
    <location>
        <begin position="472"/>
        <end position="502"/>
    </location>
</feature>
<evidence type="ECO:0000256" key="1">
    <source>
        <dbReference type="SAM" id="MobiDB-lite"/>
    </source>
</evidence>
<reference evidence="2 3" key="1">
    <citation type="submission" date="2022-06" db="EMBL/GenBank/DDBJ databases">
        <title>Actinoplanes abujensis sp. nov., isolated from Nigerian arid soil.</title>
        <authorList>
            <person name="Ding P."/>
        </authorList>
    </citation>
    <scope>NUCLEOTIDE SEQUENCE [LARGE SCALE GENOMIC DNA]</scope>
    <source>
        <strain evidence="3">TRM88002</strain>
    </source>
</reference>
<evidence type="ECO:0000313" key="3">
    <source>
        <dbReference type="Proteomes" id="UP001523216"/>
    </source>
</evidence>
<dbReference type="Gene3D" id="1.25.40.10">
    <property type="entry name" value="Tetratricopeptide repeat domain"/>
    <property type="match status" value="3"/>
</dbReference>
<feature type="compositionally biased region" description="Basic and acidic residues" evidence="1">
    <location>
        <begin position="485"/>
        <end position="502"/>
    </location>
</feature>
<dbReference type="RefSeq" id="WP_251800973.1">
    <property type="nucleotide sequence ID" value="NZ_JAMQOL010000038.1"/>
</dbReference>
<dbReference type="EMBL" id="JAMQOL010000038">
    <property type="protein sequence ID" value="MCM4081176.1"/>
    <property type="molecule type" value="Genomic_DNA"/>
</dbReference>
<organism evidence="2 3">
    <name type="scientific">Paractinoplanes hotanensis</name>
    <dbReference type="NCBI Taxonomy" id="2906497"/>
    <lineage>
        <taxon>Bacteria</taxon>
        <taxon>Bacillati</taxon>
        <taxon>Actinomycetota</taxon>
        <taxon>Actinomycetes</taxon>
        <taxon>Micromonosporales</taxon>
        <taxon>Micromonosporaceae</taxon>
        <taxon>Paractinoplanes</taxon>
    </lineage>
</organism>
<dbReference type="PANTHER" id="PTHR19959">
    <property type="entry name" value="KINESIN LIGHT CHAIN"/>
    <property type="match status" value="1"/>
</dbReference>
<dbReference type="SUPFAM" id="SSF48452">
    <property type="entry name" value="TPR-like"/>
    <property type="match status" value="2"/>
</dbReference>
<protein>
    <recommendedName>
        <fullName evidence="4">Tetratricopeptide repeat protein</fullName>
    </recommendedName>
</protein>
<gene>
    <name evidence="2" type="ORF">LXN57_26740</name>
</gene>
<proteinExistence type="predicted"/>
<evidence type="ECO:0008006" key="4">
    <source>
        <dbReference type="Google" id="ProtNLM"/>
    </source>
</evidence>
<accession>A0ABT0Y575</accession>
<evidence type="ECO:0000313" key="2">
    <source>
        <dbReference type="EMBL" id="MCM4081176.1"/>
    </source>
</evidence>
<keyword evidence="3" id="KW-1185">Reference proteome</keyword>
<comment type="caution">
    <text evidence="2">The sequence shown here is derived from an EMBL/GenBank/DDBJ whole genome shotgun (WGS) entry which is preliminary data.</text>
</comment>